<dbReference type="AlphaFoldDB" id="A0A6S7BZG2"/>
<keyword evidence="2" id="KW-1185">Reference proteome</keyword>
<accession>A0A6S7BZG2</accession>
<dbReference type="EMBL" id="CADILG010000002">
    <property type="protein sequence ID" value="CAB3824232.1"/>
    <property type="molecule type" value="Genomic_DNA"/>
</dbReference>
<reference evidence="1 2" key="1">
    <citation type="submission" date="2020-04" db="EMBL/GenBank/DDBJ databases">
        <authorList>
            <person name="De Canck E."/>
        </authorList>
    </citation>
    <scope>NUCLEOTIDE SEQUENCE [LARGE SCALE GENOMIC DNA]</scope>
    <source>
        <strain evidence="1 2">LMG 26858</strain>
    </source>
</reference>
<organism evidence="1 2">
    <name type="scientific">Achromobacter anxifer</name>
    <dbReference type="NCBI Taxonomy" id="1287737"/>
    <lineage>
        <taxon>Bacteria</taxon>
        <taxon>Pseudomonadati</taxon>
        <taxon>Pseudomonadota</taxon>
        <taxon>Betaproteobacteria</taxon>
        <taxon>Burkholderiales</taxon>
        <taxon>Alcaligenaceae</taxon>
        <taxon>Achromobacter</taxon>
    </lineage>
</organism>
<dbReference type="Proteomes" id="UP000494117">
    <property type="component" value="Unassembled WGS sequence"/>
</dbReference>
<name>A0A6S7BZG2_9BURK</name>
<gene>
    <name evidence="1" type="ORF">LMG26858_00351</name>
</gene>
<proteinExistence type="predicted"/>
<sequence>MTVRIRRKSHASDLSSLRYRVTPFKAIGTYPRGVFRSPGAAFLADDEVIFAITHCATWRNHKNLPYSEVDWMNPELVRLLGSFIFCEKFTDRRCLFYPHVYEDLQLVNAKLDLTQEDCILEVKRAVMSEPIFTRPCLVPKLSNQYFEMGHLFNAGDLDITLRDMYWKLISTSNFLLMRGIQALVKCDMLATHPEFQEEAAIATFIALDASFEMVRRHLQERGISNPSAADAARWFHETFDGPLGFEQPEDGRFFGEFYTQRIQTLHPGSRFGDSPVAALAIDDRIHLRQALPGLLAYLVSGTHSPSWLEWVSDAQEK</sequence>
<evidence type="ECO:0000313" key="2">
    <source>
        <dbReference type="Proteomes" id="UP000494117"/>
    </source>
</evidence>
<evidence type="ECO:0000313" key="1">
    <source>
        <dbReference type="EMBL" id="CAB3824232.1"/>
    </source>
</evidence>
<protein>
    <submittedName>
        <fullName evidence="1">Uncharacterized protein</fullName>
    </submittedName>
</protein>